<feature type="region of interest" description="Disordered" evidence="1">
    <location>
        <begin position="277"/>
        <end position="340"/>
    </location>
</feature>
<dbReference type="AlphaFoldDB" id="A0AAJ0GS48"/>
<dbReference type="RefSeq" id="XP_062720891.1">
    <property type="nucleotide sequence ID" value="XM_062866935.1"/>
</dbReference>
<organism evidence="2 3">
    <name type="scientific">Chaetomium strumarium</name>
    <dbReference type="NCBI Taxonomy" id="1170767"/>
    <lineage>
        <taxon>Eukaryota</taxon>
        <taxon>Fungi</taxon>
        <taxon>Dikarya</taxon>
        <taxon>Ascomycota</taxon>
        <taxon>Pezizomycotina</taxon>
        <taxon>Sordariomycetes</taxon>
        <taxon>Sordariomycetidae</taxon>
        <taxon>Sordariales</taxon>
        <taxon>Chaetomiaceae</taxon>
        <taxon>Chaetomium</taxon>
    </lineage>
</organism>
<name>A0AAJ0GS48_9PEZI</name>
<dbReference type="Proteomes" id="UP001273166">
    <property type="component" value="Unassembled WGS sequence"/>
</dbReference>
<dbReference type="EMBL" id="JAUDZG010000004">
    <property type="protein sequence ID" value="KAK3305111.1"/>
    <property type="molecule type" value="Genomic_DNA"/>
</dbReference>
<feature type="compositionally biased region" description="Low complexity" evidence="1">
    <location>
        <begin position="289"/>
        <end position="308"/>
    </location>
</feature>
<feature type="compositionally biased region" description="Pro residues" evidence="1">
    <location>
        <begin position="279"/>
        <end position="288"/>
    </location>
</feature>
<dbReference type="GeneID" id="87885764"/>
<gene>
    <name evidence="2" type="ORF">B0T15DRAFT_493295</name>
</gene>
<accession>A0AAJ0GS48</accession>
<evidence type="ECO:0000256" key="1">
    <source>
        <dbReference type="SAM" id="MobiDB-lite"/>
    </source>
</evidence>
<reference evidence="2" key="2">
    <citation type="submission" date="2023-06" db="EMBL/GenBank/DDBJ databases">
        <authorList>
            <consortium name="Lawrence Berkeley National Laboratory"/>
            <person name="Mondo S.J."/>
            <person name="Hensen N."/>
            <person name="Bonometti L."/>
            <person name="Westerberg I."/>
            <person name="Brannstrom I.O."/>
            <person name="Guillou S."/>
            <person name="Cros-Aarteil S."/>
            <person name="Calhoun S."/>
            <person name="Haridas S."/>
            <person name="Kuo A."/>
            <person name="Pangilinan J."/>
            <person name="Riley R."/>
            <person name="Labutti K."/>
            <person name="Andreopoulos B."/>
            <person name="Lipzen A."/>
            <person name="Chen C."/>
            <person name="Yanf M."/>
            <person name="Daum C."/>
            <person name="Ng V."/>
            <person name="Clum A."/>
            <person name="Steindorff A."/>
            <person name="Ohm R."/>
            <person name="Martin F."/>
            <person name="Silar P."/>
            <person name="Natvig D."/>
            <person name="Lalanne C."/>
            <person name="Gautier V."/>
            <person name="Ament-Velasquez S.L."/>
            <person name="Kruys A."/>
            <person name="Hutchinson M.I."/>
            <person name="Powell A.J."/>
            <person name="Barry K."/>
            <person name="Miller A.N."/>
            <person name="Grigoriev I.V."/>
            <person name="Debuchy R."/>
            <person name="Gladieux P."/>
            <person name="Thoren M.H."/>
            <person name="Johannesson H."/>
        </authorList>
    </citation>
    <scope>NUCLEOTIDE SEQUENCE</scope>
    <source>
        <strain evidence="2">CBS 333.67</strain>
    </source>
</reference>
<feature type="region of interest" description="Disordered" evidence="1">
    <location>
        <begin position="35"/>
        <end position="149"/>
    </location>
</feature>
<sequence>MSQQTMPIASSLLSGPGSAAAFAAPVLAASNGLLGRATTSPLSPQRCAGSPSLSADDDIDRPQPRLPAAASSLPCRHSRSSSRDGRPPSRRKPVHSGAKKNAAPKKKTPDELGRERSLQTAMGRGASPPPQPRQLDAFIAAPGPQRRSRLGIRGNLKRNTRRRYSPFPRRCLRPLTFCTRPRFLTTVLLVVAWLRSTGVFKFRSSRAGEGVVEEHQVVVEVVQPAQTRGSQEERILKEFLETLVMPTLSEPRISPDMMKAPDIVEGVDWAAALEALAPPSEPPQPQPTPEGAASITRSLSAASGSSYPPGGPRGYCWRRRAADGSQAPDQEQPAQGEYADEAAKVKLLPSSEFDKYFD</sequence>
<keyword evidence="3" id="KW-1185">Reference proteome</keyword>
<protein>
    <submittedName>
        <fullName evidence="2">Uncharacterized protein</fullName>
    </submittedName>
</protein>
<proteinExistence type="predicted"/>
<feature type="compositionally biased region" description="Basic residues" evidence="1">
    <location>
        <begin position="88"/>
        <end position="106"/>
    </location>
</feature>
<feature type="compositionally biased region" description="Basic and acidic residues" evidence="1">
    <location>
        <begin position="107"/>
        <end position="117"/>
    </location>
</feature>
<evidence type="ECO:0000313" key="2">
    <source>
        <dbReference type="EMBL" id="KAK3305111.1"/>
    </source>
</evidence>
<reference evidence="2" key="1">
    <citation type="journal article" date="2023" name="Mol. Phylogenet. Evol.">
        <title>Genome-scale phylogeny and comparative genomics of the fungal order Sordariales.</title>
        <authorList>
            <person name="Hensen N."/>
            <person name="Bonometti L."/>
            <person name="Westerberg I."/>
            <person name="Brannstrom I.O."/>
            <person name="Guillou S."/>
            <person name="Cros-Aarteil S."/>
            <person name="Calhoun S."/>
            <person name="Haridas S."/>
            <person name="Kuo A."/>
            <person name="Mondo S."/>
            <person name="Pangilinan J."/>
            <person name="Riley R."/>
            <person name="LaButti K."/>
            <person name="Andreopoulos B."/>
            <person name="Lipzen A."/>
            <person name="Chen C."/>
            <person name="Yan M."/>
            <person name="Daum C."/>
            <person name="Ng V."/>
            <person name="Clum A."/>
            <person name="Steindorff A."/>
            <person name="Ohm R.A."/>
            <person name="Martin F."/>
            <person name="Silar P."/>
            <person name="Natvig D.O."/>
            <person name="Lalanne C."/>
            <person name="Gautier V."/>
            <person name="Ament-Velasquez S.L."/>
            <person name="Kruys A."/>
            <person name="Hutchinson M.I."/>
            <person name="Powell A.J."/>
            <person name="Barry K."/>
            <person name="Miller A.N."/>
            <person name="Grigoriev I.V."/>
            <person name="Debuchy R."/>
            <person name="Gladieux P."/>
            <person name="Hiltunen Thoren M."/>
            <person name="Johannesson H."/>
        </authorList>
    </citation>
    <scope>NUCLEOTIDE SEQUENCE</scope>
    <source>
        <strain evidence="2">CBS 333.67</strain>
    </source>
</reference>
<comment type="caution">
    <text evidence="2">The sequence shown here is derived from an EMBL/GenBank/DDBJ whole genome shotgun (WGS) entry which is preliminary data.</text>
</comment>
<evidence type="ECO:0000313" key="3">
    <source>
        <dbReference type="Proteomes" id="UP001273166"/>
    </source>
</evidence>